<gene>
    <name evidence="1" type="ORF">GTH32_01595</name>
</gene>
<sequence length="105" mass="12000">MNADIDFLLRLLGEIYTLCCNSRSCVPDSFDEYYYPCVFRLIRIKRQLFQAVQTQGMNSYLLKTISSIDALNLPTMNAITEGFLALKESKPSIYEAYLGHFKAIA</sequence>
<dbReference type="Proteomes" id="UP000470213">
    <property type="component" value="Unassembled WGS sequence"/>
</dbReference>
<keyword evidence="2" id="KW-1185">Reference proteome</keyword>
<name>A0A7X5LIE7_9ALTE</name>
<reference evidence="1 2" key="1">
    <citation type="submission" date="2020-01" db="EMBL/GenBank/DDBJ databases">
        <authorList>
            <person name="Chen J."/>
            <person name="Zhu S."/>
            <person name="Yang J."/>
        </authorList>
    </citation>
    <scope>NUCLEOTIDE SEQUENCE [LARGE SCALE GENOMIC DNA]</scope>
    <source>
        <strain evidence="1 2">345S023</strain>
    </source>
</reference>
<comment type="caution">
    <text evidence="1">The sequence shown here is derived from an EMBL/GenBank/DDBJ whole genome shotgun (WGS) entry which is preliminary data.</text>
</comment>
<protein>
    <submittedName>
        <fullName evidence="1">Uncharacterized protein</fullName>
    </submittedName>
</protein>
<organism evidence="1 2">
    <name type="scientific">Alteromonas profundi</name>
    <dbReference type="NCBI Taxonomy" id="2696062"/>
    <lineage>
        <taxon>Bacteria</taxon>
        <taxon>Pseudomonadati</taxon>
        <taxon>Pseudomonadota</taxon>
        <taxon>Gammaproteobacteria</taxon>
        <taxon>Alteromonadales</taxon>
        <taxon>Alteromonadaceae</taxon>
        <taxon>Alteromonas/Salinimonas group</taxon>
        <taxon>Alteromonas</taxon>
    </lineage>
</organism>
<proteinExistence type="predicted"/>
<dbReference type="EMBL" id="JAAAWN010000002">
    <property type="protein sequence ID" value="NDV89888.1"/>
    <property type="molecule type" value="Genomic_DNA"/>
</dbReference>
<dbReference type="AlphaFoldDB" id="A0A7X5LIE7"/>
<accession>A0A7X5LIE7</accession>
<evidence type="ECO:0000313" key="1">
    <source>
        <dbReference type="EMBL" id="NDV89888.1"/>
    </source>
</evidence>
<dbReference type="RefSeq" id="WP_163083494.1">
    <property type="nucleotide sequence ID" value="NZ_JAAAWN010000002.1"/>
</dbReference>
<evidence type="ECO:0000313" key="2">
    <source>
        <dbReference type="Proteomes" id="UP000470213"/>
    </source>
</evidence>